<evidence type="ECO:0000313" key="2">
    <source>
        <dbReference type="Proteomes" id="UP001497382"/>
    </source>
</evidence>
<keyword evidence="2" id="KW-1185">Reference proteome</keyword>
<protein>
    <recommendedName>
        <fullName evidence="3">DNA-directed RNA polymerase</fullName>
    </recommendedName>
</protein>
<dbReference type="PANTHER" id="PTHR31511">
    <property type="entry name" value="PROTEIN CBG23764"/>
    <property type="match status" value="1"/>
</dbReference>
<name>A0AAV1ZY75_9ARAC</name>
<dbReference type="InterPro" id="IPR043502">
    <property type="entry name" value="DNA/RNA_pol_sf"/>
</dbReference>
<reference evidence="1 2" key="1">
    <citation type="submission" date="2024-04" db="EMBL/GenBank/DDBJ databases">
        <authorList>
            <person name="Rising A."/>
            <person name="Reimegard J."/>
            <person name="Sonavane S."/>
            <person name="Akerstrom W."/>
            <person name="Nylinder S."/>
            <person name="Hedman E."/>
            <person name="Kallberg Y."/>
        </authorList>
    </citation>
    <scope>NUCLEOTIDE SEQUENCE [LARGE SCALE GENOMIC DNA]</scope>
</reference>
<dbReference type="Proteomes" id="UP001497382">
    <property type="component" value="Unassembled WGS sequence"/>
</dbReference>
<dbReference type="AlphaFoldDB" id="A0AAV1ZY75"/>
<accession>A0AAV1ZY75</accession>
<dbReference type="PANTHER" id="PTHR31511:SF12">
    <property type="entry name" value="RHO TERMINATION FACTOR N-TERMINAL DOMAIN-CONTAINING PROTEIN"/>
    <property type="match status" value="1"/>
</dbReference>
<sequence>MNNSAYGKTMGNLRNRVNVQLINDEKKAQKFDTFKRFQIFDNELVGVEHVKKYLTLDKPIYVGLVILELIKLIMYNFHYNVTKKEYGDRAQLLFTDTDSLTYEVETEDIYQDISRHMDIYDTTDYPRDHFLFSESNKKKIGCFKDELHSKPIMEFIGLRPKIIQEKLGEFIILNAEPDCSLLPYATSLVHLLAFKMDLQVLGRTPCLLESGPTIFRKGFLESSDQTPNTYIQEFGNIEACCAINERLSFGVVANVDVLR</sequence>
<dbReference type="EMBL" id="CAXIEN010000084">
    <property type="protein sequence ID" value="CAL1275416.1"/>
    <property type="molecule type" value="Genomic_DNA"/>
</dbReference>
<proteinExistence type="predicted"/>
<organism evidence="1 2">
    <name type="scientific">Larinioides sclopetarius</name>
    <dbReference type="NCBI Taxonomy" id="280406"/>
    <lineage>
        <taxon>Eukaryota</taxon>
        <taxon>Metazoa</taxon>
        <taxon>Ecdysozoa</taxon>
        <taxon>Arthropoda</taxon>
        <taxon>Chelicerata</taxon>
        <taxon>Arachnida</taxon>
        <taxon>Araneae</taxon>
        <taxon>Araneomorphae</taxon>
        <taxon>Entelegynae</taxon>
        <taxon>Araneoidea</taxon>
        <taxon>Araneidae</taxon>
        <taxon>Larinioides</taxon>
    </lineage>
</organism>
<gene>
    <name evidence="1" type="ORF">LARSCL_LOCUS8059</name>
</gene>
<comment type="caution">
    <text evidence="1">The sequence shown here is derived from an EMBL/GenBank/DDBJ whole genome shotgun (WGS) entry which is preliminary data.</text>
</comment>
<evidence type="ECO:0000313" key="1">
    <source>
        <dbReference type="EMBL" id="CAL1275416.1"/>
    </source>
</evidence>
<dbReference type="GO" id="GO:0071897">
    <property type="term" value="P:DNA biosynthetic process"/>
    <property type="evidence" value="ECO:0007669"/>
    <property type="project" value="UniProtKB-ARBA"/>
</dbReference>
<evidence type="ECO:0008006" key="3">
    <source>
        <dbReference type="Google" id="ProtNLM"/>
    </source>
</evidence>
<dbReference type="SUPFAM" id="SSF56672">
    <property type="entry name" value="DNA/RNA polymerases"/>
    <property type="match status" value="1"/>
</dbReference>